<dbReference type="AlphaFoldDB" id="A0A6H1ZNF1"/>
<sequence length="73" mass="8692">MTVKSNDYICGNCKYWDCDEDYCQATGEHERYEQDTCDGLTEDDFRELTDDEKRKIKGDMEAHRRMVEGEKIE</sequence>
<accession>A0A6H1ZNF1</accession>
<proteinExistence type="predicted"/>
<name>A0A6H1ZNF1_9ZZZZ</name>
<evidence type="ECO:0000313" key="1">
    <source>
        <dbReference type="EMBL" id="QJA48847.1"/>
    </source>
</evidence>
<gene>
    <name evidence="1" type="ORF">TM448A01175_0002</name>
</gene>
<reference evidence="1" key="1">
    <citation type="submission" date="2020-03" db="EMBL/GenBank/DDBJ databases">
        <title>The deep terrestrial virosphere.</title>
        <authorList>
            <person name="Holmfeldt K."/>
            <person name="Nilsson E."/>
            <person name="Simone D."/>
            <person name="Lopez-Fernandez M."/>
            <person name="Wu X."/>
            <person name="de Brujin I."/>
            <person name="Lundin D."/>
            <person name="Andersson A."/>
            <person name="Bertilsson S."/>
            <person name="Dopson M."/>
        </authorList>
    </citation>
    <scope>NUCLEOTIDE SEQUENCE</scope>
    <source>
        <strain evidence="1">TM448A01175</strain>
    </source>
</reference>
<protein>
    <submittedName>
        <fullName evidence="1">Uncharacterized protein</fullName>
    </submittedName>
</protein>
<organism evidence="1">
    <name type="scientific">viral metagenome</name>
    <dbReference type="NCBI Taxonomy" id="1070528"/>
    <lineage>
        <taxon>unclassified sequences</taxon>
        <taxon>metagenomes</taxon>
        <taxon>organismal metagenomes</taxon>
    </lineage>
</organism>
<dbReference type="EMBL" id="MT144106">
    <property type="protein sequence ID" value="QJA48847.1"/>
    <property type="molecule type" value="Genomic_DNA"/>
</dbReference>